<dbReference type="OrthoDB" id="6388369at2"/>
<organism evidence="2 3">
    <name type="scientific">Pseudidiomarina aquimaris</name>
    <dbReference type="NCBI Taxonomy" id="641841"/>
    <lineage>
        <taxon>Bacteria</taxon>
        <taxon>Pseudomonadati</taxon>
        <taxon>Pseudomonadota</taxon>
        <taxon>Gammaproteobacteria</taxon>
        <taxon>Alteromonadales</taxon>
        <taxon>Idiomarinaceae</taxon>
        <taxon>Pseudidiomarina</taxon>
    </lineage>
</organism>
<dbReference type="EMBL" id="PIPT01000005">
    <property type="protein sequence ID" value="RUO47794.1"/>
    <property type="molecule type" value="Genomic_DNA"/>
</dbReference>
<keyword evidence="3" id="KW-1185">Reference proteome</keyword>
<feature type="transmembrane region" description="Helical" evidence="1">
    <location>
        <begin position="44"/>
        <end position="63"/>
    </location>
</feature>
<accession>A0A432XGB4</accession>
<proteinExistence type="predicted"/>
<dbReference type="Proteomes" id="UP000286678">
    <property type="component" value="Unassembled WGS sequence"/>
</dbReference>
<comment type="caution">
    <text evidence="2">The sequence shown here is derived from an EMBL/GenBank/DDBJ whole genome shotgun (WGS) entry which is preliminary data.</text>
</comment>
<sequence>MENIFAAILFALLTAAGTLGVSSIGMFLFHRNPEDRDSEQRERFEYGFFGLAGLVVMLLMWYAL</sequence>
<dbReference type="AlphaFoldDB" id="A0A432XGB4"/>
<evidence type="ECO:0000256" key="1">
    <source>
        <dbReference type="SAM" id="Phobius"/>
    </source>
</evidence>
<dbReference type="RefSeq" id="WP_126833940.1">
    <property type="nucleotide sequence ID" value="NZ_JBLXIO010000007.1"/>
</dbReference>
<evidence type="ECO:0000313" key="2">
    <source>
        <dbReference type="EMBL" id="RUO47794.1"/>
    </source>
</evidence>
<keyword evidence="1" id="KW-0812">Transmembrane</keyword>
<gene>
    <name evidence="2" type="ORF">CWE21_08110</name>
</gene>
<protein>
    <submittedName>
        <fullName evidence="2">Uncharacterized protein</fullName>
    </submittedName>
</protein>
<keyword evidence="1" id="KW-0472">Membrane</keyword>
<keyword evidence="1" id="KW-1133">Transmembrane helix</keyword>
<reference evidence="3" key="1">
    <citation type="journal article" date="2018" name="Front. Microbiol.">
        <title>Genome-Based Analysis Reveals the Taxonomy and Diversity of the Family Idiomarinaceae.</title>
        <authorList>
            <person name="Liu Y."/>
            <person name="Lai Q."/>
            <person name="Shao Z."/>
        </authorList>
    </citation>
    <scope>NUCLEOTIDE SEQUENCE [LARGE SCALE GENOMIC DNA]</scope>
    <source>
        <strain evidence="3">SW15</strain>
    </source>
</reference>
<name>A0A432XGB4_9GAMM</name>
<evidence type="ECO:0000313" key="3">
    <source>
        <dbReference type="Proteomes" id="UP000286678"/>
    </source>
</evidence>